<dbReference type="Proteomes" id="UP000275408">
    <property type="component" value="Unassembled WGS sequence"/>
</dbReference>
<accession>A0A3M6UGX7</accession>
<reference evidence="1 2" key="1">
    <citation type="journal article" date="2018" name="Sci. Rep.">
        <title>Comparative analysis of the Pocillopora damicornis genome highlights role of immune system in coral evolution.</title>
        <authorList>
            <person name="Cunning R."/>
            <person name="Bay R.A."/>
            <person name="Gillette P."/>
            <person name="Baker A.C."/>
            <person name="Traylor-Knowles N."/>
        </authorList>
    </citation>
    <scope>NUCLEOTIDE SEQUENCE [LARGE SCALE GENOMIC DNA]</scope>
    <source>
        <strain evidence="1">RSMAS</strain>
        <tissue evidence="1">Whole animal</tissue>
    </source>
</reference>
<evidence type="ECO:0000313" key="1">
    <source>
        <dbReference type="EMBL" id="RMX52902.1"/>
    </source>
</evidence>
<name>A0A3M6UGX7_POCDA</name>
<proteinExistence type="predicted"/>
<evidence type="ECO:0000313" key="2">
    <source>
        <dbReference type="Proteomes" id="UP000275408"/>
    </source>
</evidence>
<comment type="caution">
    <text evidence="1">The sequence shown here is derived from an EMBL/GenBank/DDBJ whole genome shotgun (WGS) entry which is preliminary data.</text>
</comment>
<keyword evidence="2" id="KW-1185">Reference proteome</keyword>
<feature type="non-terminal residue" evidence="1">
    <location>
        <position position="1"/>
    </location>
</feature>
<organism evidence="1 2">
    <name type="scientific">Pocillopora damicornis</name>
    <name type="common">Cauliflower coral</name>
    <name type="synonym">Millepora damicornis</name>
    <dbReference type="NCBI Taxonomy" id="46731"/>
    <lineage>
        <taxon>Eukaryota</taxon>
        <taxon>Metazoa</taxon>
        <taxon>Cnidaria</taxon>
        <taxon>Anthozoa</taxon>
        <taxon>Hexacorallia</taxon>
        <taxon>Scleractinia</taxon>
        <taxon>Astrocoeniina</taxon>
        <taxon>Pocilloporidae</taxon>
        <taxon>Pocillopora</taxon>
    </lineage>
</organism>
<gene>
    <name evidence="1" type="ORF">pdam_00021615</name>
</gene>
<protein>
    <submittedName>
        <fullName evidence="1">Uncharacterized protein</fullName>
    </submittedName>
</protein>
<dbReference type="EMBL" id="RCHS01001557">
    <property type="protein sequence ID" value="RMX52902.1"/>
    <property type="molecule type" value="Genomic_DNA"/>
</dbReference>
<sequence length="10" mass="1188">FISTNLYDDT</sequence>